<evidence type="ECO:0000256" key="1">
    <source>
        <dbReference type="SAM" id="MobiDB-lite"/>
    </source>
</evidence>
<reference evidence="3" key="1">
    <citation type="journal article" date="2020" name="New Phytol.">
        <title>Comparative genomics reveals dynamic genome evolution in host specialist ectomycorrhizal fungi.</title>
        <authorList>
            <person name="Lofgren L.A."/>
            <person name="Nguyen N.H."/>
            <person name="Vilgalys R."/>
            <person name="Ruytinx J."/>
            <person name="Liao H.L."/>
            <person name="Branco S."/>
            <person name="Kuo A."/>
            <person name="LaButti K."/>
            <person name="Lipzen A."/>
            <person name="Andreopoulos W."/>
            <person name="Pangilinan J."/>
            <person name="Riley R."/>
            <person name="Hundley H."/>
            <person name="Na H."/>
            <person name="Barry K."/>
            <person name="Grigoriev I.V."/>
            <person name="Stajich J.E."/>
            <person name="Kennedy P.G."/>
        </authorList>
    </citation>
    <scope>NUCLEOTIDE SEQUENCE</scope>
    <source>
        <strain evidence="3">DOB743</strain>
    </source>
</reference>
<keyword evidence="2" id="KW-0812">Transmembrane</keyword>
<keyword evidence="2" id="KW-1133">Transmembrane helix</keyword>
<dbReference type="Pfam" id="PF08552">
    <property type="entry name" value="Kei1"/>
    <property type="match status" value="1"/>
</dbReference>
<feature type="region of interest" description="Disordered" evidence="1">
    <location>
        <begin position="277"/>
        <end position="318"/>
    </location>
</feature>
<dbReference type="AlphaFoldDB" id="A0A9P7D6V8"/>
<dbReference type="PANTHER" id="PTHR28077">
    <property type="entry name" value="INOSITOL PHOSPHORYLCERAMIDE SYNTHASE REGULATORY SUBUNIT KEI1"/>
    <property type="match status" value="1"/>
</dbReference>
<dbReference type="GO" id="GO:0070916">
    <property type="term" value="C:inositol phosphoceramide synthase complex"/>
    <property type="evidence" value="ECO:0007669"/>
    <property type="project" value="TreeGrafter"/>
</dbReference>
<evidence type="ECO:0000256" key="2">
    <source>
        <dbReference type="SAM" id="Phobius"/>
    </source>
</evidence>
<dbReference type="GO" id="GO:0070917">
    <property type="term" value="F:inositol phosphoceramide synthase regulator activity"/>
    <property type="evidence" value="ECO:0007669"/>
    <property type="project" value="InterPro"/>
</dbReference>
<sequence>MKLTLRPEWRLWPISTFLGVTDLKTGVTVILLFALLNKVAGVYGLIAVMTGADSNFAQLSLYIYSALGLVALSWGLKSVKDENPQHTLYFAYFFFVDHIFSTAWTVFFSIIWWTYTSHDGQQISNSHAQEAIRHDAQAVNHTMTDEQRVLEANILWHQEKGTAMGVIIISWLAKIYFALLLYSYAMHLRKGSYNSIRHFRSYSSTPAGYTAALTEEEDEVDDFYLPSIRKNPPSHASNDSISHLPNGSTPYFPNGSASYTLNGSYSHVSNGSISHLPDFVSAPGRHGRKASRGSSGKANIPGRKSEGNGEVIFEDAGS</sequence>
<gene>
    <name evidence="3" type="ORF">EV702DRAFT_1075559</name>
</gene>
<keyword evidence="4" id="KW-1185">Reference proteome</keyword>
<evidence type="ECO:0000313" key="4">
    <source>
        <dbReference type="Proteomes" id="UP000714275"/>
    </source>
</evidence>
<accession>A0A9P7D6V8</accession>
<comment type="caution">
    <text evidence="3">The sequence shown here is derived from an EMBL/GenBank/DDBJ whole genome shotgun (WGS) entry which is preliminary data.</text>
</comment>
<dbReference type="EMBL" id="JABBWD010000007">
    <property type="protein sequence ID" value="KAG1780781.1"/>
    <property type="molecule type" value="Genomic_DNA"/>
</dbReference>
<dbReference type="PANTHER" id="PTHR28077:SF1">
    <property type="entry name" value="INOSITOL PHOSPHORYLCERAMIDE SYNTHASE REGULATORY SUBUNIT KEI1"/>
    <property type="match status" value="1"/>
</dbReference>
<organism evidence="3 4">
    <name type="scientific">Suillus placidus</name>
    <dbReference type="NCBI Taxonomy" id="48579"/>
    <lineage>
        <taxon>Eukaryota</taxon>
        <taxon>Fungi</taxon>
        <taxon>Dikarya</taxon>
        <taxon>Basidiomycota</taxon>
        <taxon>Agaricomycotina</taxon>
        <taxon>Agaricomycetes</taxon>
        <taxon>Agaricomycetidae</taxon>
        <taxon>Boletales</taxon>
        <taxon>Suillineae</taxon>
        <taxon>Suillaceae</taxon>
        <taxon>Suillus</taxon>
    </lineage>
</organism>
<dbReference type="OrthoDB" id="3338076at2759"/>
<feature type="transmembrane region" description="Helical" evidence="2">
    <location>
        <begin position="56"/>
        <end position="76"/>
    </location>
</feature>
<dbReference type="Proteomes" id="UP000714275">
    <property type="component" value="Unassembled WGS sequence"/>
</dbReference>
<name>A0A9P7D6V8_9AGAM</name>
<dbReference type="GO" id="GO:0000139">
    <property type="term" value="C:Golgi membrane"/>
    <property type="evidence" value="ECO:0007669"/>
    <property type="project" value="TreeGrafter"/>
</dbReference>
<feature type="transmembrane region" description="Helical" evidence="2">
    <location>
        <begin position="88"/>
        <end position="115"/>
    </location>
</feature>
<dbReference type="InterPro" id="IPR013862">
    <property type="entry name" value="Kei1"/>
</dbReference>
<proteinExistence type="predicted"/>
<dbReference type="GO" id="GO:0006673">
    <property type="term" value="P:inositol phosphoceramide metabolic process"/>
    <property type="evidence" value="ECO:0007669"/>
    <property type="project" value="InterPro"/>
</dbReference>
<evidence type="ECO:0000313" key="3">
    <source>
        <dbReference type="EMBL" id="KAG1780781.1"/>
    </source>
</evidence>
<protein>
    <submittedName>
        <fullName evidence="3">Inositolphosphorylceramide synthase subunit Kei1-domain-containing protein</fullName>
    </submittedName>
</protein>
<feature type="transmembrane region" description="Helical" evidence="2">
    <location>
        <begin position="163"/>
        <end position="185"/>
    </location>
</feature>
<keyword evidence="2" id="KW-0472">Membrane</keyword>